<protein>
    <submittedName>
        <fullName evidence="2">Uncharacterized protein</fullName>
    </submittedName>
</protein>
<dbReference type="OrthoDB" id="10316468at2759"/>
<dbReference type="Proteomes" id="UP000507470">
    <property type="component" value="Unassembled WGS sequence"/>
</dbReference>
<evidence type="ECO:0000313" key="3">
    <source>
        <dbReference type="Proteomes" id="UP000507470"/>
    </source>
</evidence>
<dbReference type="EMBL" id="CACVKT020000908">
    <property type="protein sequence ID" value="CAC5363764.1"/>
    <property type="molecule type" value="Genomic_DNA"/>
</dbReference>
<feature type="region of interest" description="Disordered" evidence="1">
    <location>
        <begin position="12"/>
        <end position="38"/>
    </location>
</feature>
<keyword evidence="3" id="KW-1185">Reference proteome</keyword>
<organism evidence="2 3">
    <name type="scientific">Mytilus coruscus</name>
    <name type="common">Sea mussel</name>
    <dbReference type="NCBI Taxonomy" id="42192"/>
    <lineage>
        <taxon>Eukaryota</taxon>
        <taxon>Metazoa</taxon>
        <taxon>Spiralia</taxon>
        <taxon>Lophotrochozoa</taxon>
        <taxon>Mollusca</taxon>
        <taxon>Bivalvia</taxon>
        <taxon>Autobranchia</taxon>
        <taxon>Pteriomorphia</taxon>
        <taxon>Mytilida</taxon>
        <taxon>Mytiloidea</taxon>
        <taxon>Mytilidae</taxon>
        <taxon>Mytilinae</taxon>
        <taxon>Mytilus</taxon>
    </lineage>
</organism>
<feature type="compositionally biased region" description="Basic and acidic residues" evidence="1">
    <location>
        <begin position="12"/>
        <end position="25"/>
    </location>
</feature>
<gene>
    <name evidence="2" type="ORF">MCOR_5063</name>
</gene>
<evidence type="ECO:0000313" key="2">
    <source>
        <dbReference type="EMBL" id="CAC5363764.1"/>
    </source>
</evidence>
<proteinExistence type="predicted"/>
<evidence type="ECO:0000256" key="1">
    <source>
        <dbReference type="SAM" id="MobiDB-lite"/>
    </source>
</evidence>
<accession>A0A6J8AA87</accession>
<name>A0A6J8AA87_MYTCO</name>
<reference evidence="2 3" key="1">
    <citation type="submission" date="2020-06" db="EMBL/GenBank/DDBJ databases">
        <authorList>
            <person name="Li R."/>
            <person name="Bekaert M."/>
        </authorList>
    </citation>
    <scope>NUCLEOTIDE SEQUENCE [LARGE SCALE GENOMIC DNA]</scope>
    <source>
        <strain evidence="3">wild</strain>
    </source>
</reference>
<dbReference type="AlphaFoldDB" id="A0A6J8AA87"/>
<sequence>MELDHVDNAIGEKLERSVYHPDRKHGTTKPGNGDNLDRTLHLSTLDNAKINSQKRITNFQNGNLPTISDSDEIQITEENENVDIICSVINKNQCIKTEEDIRKKDFEASFDFSSDFDLLSPGNSTDSTSNLNNIVNAILRRLNKTPTTILICFGAGLIHVE</sequence>